<dbReference type="CDD" id="cd07185">
    <property type="entry name" value="OmpA_C-like"/>
    <property type="match status" value="1"/>
</dbReference>
<dbReference type="AlphaFoldDB" id="A0A316AH98"/>
<dbReference type="Pfam" id="PF00691">
    <property type="entry name" value="OmpA"/>
    <property type="match status" value="2"/>
</dbReference>
<keyword evidence="6" id="KW-1185">Reference proteome</keyword>
<dbReference type="InterPro" id="IPR050330">
    <property type="entry name" value="Bact_OuterMem_StrucFunc"/>
</dbReference>
<dbReference type="PANTHER" id="PTHR30329">
    <property type="entry name" value="STATOR ELEMENT OF FLAGELLAR MOTOR COMPLEX"/>
    <property type="match status" value="1"/>
</dbReference>
<feature type="transmembrane region" description="Helical" evidence="3">
    <location>
        <begin position="7"/>
        <end position="24"/>
    </location>
</feature>
<dbReference type="EMBL" id="QGDT01000008">
    <property type="protein sequence ID" value="PWJ57115.1"/>
    <property type="molecule type" value="Genomic_DNA"/>
</dbReference>
<dbReference type="Gene3D" id="3.30.1330.60">
    <property type="entry name" value="OmpA-like domain"/>
    <property type="match status" value="2"/>
</dbReference>
<dbReference type="Proteomes" id="UP000245880">
    <property type="component" value="Unassembled WGS sequence"/>
</dbReference>
<dbReference type="InterPro" id="IPR036737">
    <property type="entry name" value="OmpA-like_sf"/>
</dbReference>
<gene>
    <name evidence="5" type="ORF">CLV98_10835</name>
</gene>
<keyword evidence="1 3" id="KW-0472">Membrane</keyword>
<dbReference type="OrthoDB" id="9763897at2"/>
<evidence type="ECO:0000256" key="3">
    <source>
        <dbReference type="SAM" id="Phobius"/>
    </source>
</evidence>
<comment type="caution">
    <text evidence="5">The sequence shown here is derived from an EMBL/GenBank/DDBJ whole genome shotgun (WGS) entry which is preliminary data.</text>
</comment>
<keyword evidence="3" id="KW-0812">Transmembrane</keyword>
<feature type="region of interest" description="Disordered" evidence="2">
    <location>
        <begin position="273"/>
        <end position="298"/>
    </location>
</feature>
<dbReference type="SUPFAM" id="SSF103088">
    <property type="entry name" value="OmpA-like"/>
    <property type="match status" value="2"/>
</dbReference>
<dbReference type="PANTHER" id="PTHR30329:SF21">
    <property type="entry name" value="LIPOPROTEIN YIAD-RELATED"/>
    <property type="match status" value="1"/>
</dbReference>
<evidence type="ECO:0000256" key="1">
    <source>
        <dbReference type="PROSITE-ProRule" id="PRU00473"/>
    </source>
</evidence>
<protein>
    <submittedName>
        <fullName evidence="5">OOP family OmpA-OmpF porin</fullName>
    </submittedName>
</protein>
<reference evidence="5 6" key="1">
    <citation type="submission" date="2018-03" db="EMBL/GenBank/DDBJ databases">
        <title>Genomic Encyclopedia of Archaeal and Bacterial Type Strains, Phase II (KMG-II): from individual species to whole genera.</title>
        <authorList>
            <person name="Goeker M."/>
        </authorList>
    </citation>
    <scope>NUCLEOTIDE SEQUENCE [LARGE SCALE GENOMIC DNA]</scope>
    <source>
        <strain evidence="5 6">DSM 100346</strain>
    </source>
</reference>
<organism evidence="5 6">
    <name type="scientific">Dyadobacter jejuensis</name>
    <dbReference type="NCBI Taxonomy" id="1082580"/>
    <lineage>
        <taxon>Bacteria</taxon>
        <taxon>Pseudomonadati</taxon>
        <taxon>Bacteroidota</taxon>
        <taxon>Cytophagia</taxon>
        <taxon>Cytophagales</taxon>
        <taxon>Spirosomataceae</taxon>
        <taxon>Dyadobacter</taxon>
    </lineage>
</organism>
<name>A0A316AH98_9BACT</name>
<dbReference type="GO" id="GO:0016020">
    <property type="term" value="C:membrane"/>
    <property type="evidence" value="ECO:0007669"/>
    <property type="project" value="UniProtKB-UniRule"/>
</dbReference>
<dbReference type="PROSITE" id="PS51123">
    <property type="entry name" value="OMPA_2"/>
    <property type="match status" value="1"/>
</dbReference>
<evidence type="ECO:0000259" key="4">
    <source>
        <dbReference type="PROSITE" id="PS51123"/>
    </source>
</evidence>
<dbReference type="RefSeq" id="WP_109675366.1">
    <property type="nucleotide sequence ID" value="NZ_QGDT01000008.1"/>
</dbReference>
<evidence type="ECO:0000313" key="5">
    <source>
        <dbReference type="EMBL" id="PWJ57115.1"/>
    </source>
</evidence>
<evidence type="ECO:0000313" key="6">
    <source>
        <dbReference type="Proteomes" id="UP000245880"/>
    </source>
</evidence>
<proteinExistence type="predicted"/>
<keyword evidence="3" id="KW-1133">Transmembrane helix</keyword>
<sequence length="298" mass="33335">MLKKSAFWWSTLIIWMAVAIYWHVCHVKQNCEAIGLEIPTLFTNKESPIYSVENTPAQKQASIDPMALSFEPSKETPIENSGTALLDSIAGYLRNHPNQRLTIEGNYHTAEETGTASGHLGLARAKQIKARLTAMGVDSTVMIIAYDSSYTDVLPKEPIQDGIRFRYSTREALTEKDLATDERFTSIFNKIELYFPYASVNYIQTEENQKFLQAAKQYLTQAGSKKLILTGHTDNEDSAEWNLQLSIKRANAVKAKLMAMGIPAEKMTVVGKGETQPKASNSTLQGRRANRRVTLIVQ</sequence>
<accession>A0A316AH98</accession>
<evidence type="ECO:0000256" key="2">
    <source>
        <dbReference type="SAM" id="MobiDB-lite"/>
    </source>
</evidence>
<dbReference type="InterPro" id="IPR006665">
    <property type="entry name" value="OmpA-like"/>
</dbReference>
<feature type="domain" description="OmpA-like" evidence="4">
    <location>
        <begin position="180"/>
        <end position="298"/>
    </location>
</feature>